<dbReference type="PROSITE" id="PS51273">
    <property type="entry name" value="GATASE_TYPE_1"/>
    <property type="match status" value="1"/>
</dbReference>
<sequence>MSLSGLPLIGVVACNQQIGLHPFNIVGEKYLLSVVNGAKGFPLVIPSLGVDVPIDAILARLDGILFTGSPSNVEPHHYQGPASEHGTHHDPKRDAITLPLIKAAIDAGIPVLGICRGFQEMNVVYGGSLYQKLHEVGTYIEHREDKKAPLDVQYGISHPVNLVAGGLLHDAWGCDTAEVNSVHTQGVERLGEGLQPEAFAPDGLVEAFSVKNAKNFALGVQWHPEWKVTENAFYTAIFEAFGQACRQHAATQVR</sequence>
<dbReference type="Pfam" id="PF07722">
    <property type="entry name" value="Peptidase_C26"/>
    <property type="match status" value="1"/>
</dbReference>
<dbReference type="GO" id="GO:0006598">
    <property type="term" value="P:polyamine catabolic process"/>
    <property type="evidence" value="ECO:0007669"/>
    <property type="project" value="TreeGrafter"/>
</dbReference>
<dbReference type="Gene3D" id="3.40.50.880">
    <property type="match status" value="1"/>
</dbReference>
<dbReference type="Proteomes" id="UP000055702">
    <property type="component" value="Unassembled WGS sequence"/>
</dbReference>
<dbReference type="InterPro" id="IPR044668">
    <property type="entry name" value="PuuD-like"/>
</dbReference>
<dbReference type="GO" id="GO:0005829">
    <property type="term" value="C:cytosol"/>
    <property type="evidence" value="ECO:0007669"/>
    <property type="project" value="TreeGrafter"/>
</dbReference>
<comment type="function">
    <text evidence="3">Involved in the breakdown of putrescine via hydrolysis of the gamma-glutamyl linkage of gamma-glutamyl-gamma-aminobutyrate.</text>
</comment>
<dbReference type="EMBL" id="LRDC01000017">
    <property type="protein sequence ID" value="KVX02157.1"/>
    <property type="molecule type" value="Genomic_DNA"/>
</dbReference>
<dbReference type="AlphaFoldDB" id="A0A106C0S9"/>
<protein>
    <recommendedName>
        <fullName evidence="5">gamma-glutamyl-gamma-aminobutyrate hydrolase</fullName>
        <ecNumber evidence="5">3.5.1.94</ecNumber>
    </recommendedName>
</protein>
<dbReference type="FunFam" id="3.40.50.880:FF:000030">
    <property type="entry name" value="Gamma-glutamyl-gamma-aminobutyrate hydrolase PuuD"/>
    <property type="match status" value="1"/>
</dbReference>
<dbReference type="InterPro" id="IPR011697">
    <property type="entry name" value="Peptidase_C26"/>
</dbReference>
<comment type="pathway">
    <text evidence="4">Amine and polyamine degradation; putrescine degradation; 4-aminobutanoate from putrescine: step 4/4.</text>
</comment>
<dbReference type="InterPro" id="IPR029062">
    <property type="entry name" value="Class_I_gatase-like"/>
</dbReference>
<keyword evidence="6" id="KW-0378">Hydrolase</keyword>
<dbReference type="EC" id="3.5.1.94" evidence="5"/>
<comment type="caution">
    <text evidence="6">The sequence shown here is derived from an EMBL/GenBank/DDBJ whole genome shotgun (WGS) entry which is preliminary data.</text>
</comment>
<evidence type="ECO:0000256" key="2">
    <source>
        <dbReference type="ARBA" id="ARBA00052718"/>
    </source>
</evidence>
<dbReference type="SUPFAM" id="SSF52317">
    <property type="entry name" value="Class I glutamine amidotransferase-like"/>
    <property type="match status" value="1"/>
</dbReference>
<dbReference type="PANTHER" id="PTHR43235:SF1">
    <property type="entry name" value="GLUTAMINE AMIDOTRANSFERASE PB2B2.05-RELATED"/>
    <property type="match status" value="1"/>
</dbReference>
<evidence type="ECO:0000256" key="1">
    <source>
        <dbReference type="ARBA" id="ARBA00011083"/>
    </source>
</evidence>
<dbReference type="RefSeq" id="WP_059745647.1">
    <property type="nucleotide sequence ID" value="NZ_LRDC01000017.1"/>
</dbReference>
<evidence type="ECO:0000256" key="4">
    <source>
        <dbReference type="ARBA" id="ARBA00060634"/>
    </source>
</evidence>
<dbReference type="GO" id="GO:0033969">
    <property type="term" value="F:gamma-glutamyl-gamma-aminobutyrate hydrolase activity"/>
    <property type="evidence" value="ECO:0007669"/>
    <property type="project" value="UniProtKB-EC"/>
</dbReference>
<comment type="similarity">
    <text evidence="1">Belongs to the peptidase C26 family.</text>
</comment>
<evidence type="ECO:0000256" key="5">
    <source>
        <dbReference type="ARBA" id="ARBA00066788"/>
    </source>
</evidence>
<evidence type="ECO:0000256" key="3">
    <source>
        <dbReference type="ARBA" id="ARBA00055068"/>
    </source>
</evidence>
<comment type="catalytic activity">
    <reaction evidence="2">
        <text>4-(gamma-L-glutamylamino)butanoate + H2O = 4-aminobutanoate + L-glutamate</text>
        <dbReference type="Rhea" id="RHEA:19737"/>
        <dbReference type="ChEBI" id="CHEBI:15377"/>
        <dbReference type="ChEBI" id="CHEBI:29985"/>
        <dbReference type="ChEBI" id="CHEBI:58800"/>
        <dbReference type="ChEBI" id="CHEBI:59888"/>
        <dbReference type="EC" id="3.5.1.94"/>
    </reaction>
</comment>
<organism evidence="6">
    <name type="scientific">Shewanella frigidimarina</name>
    <dbReference type="NCBI Taxonomy" id="56812"/>
    <lineage>
        <taxon>Bacteria</taxon>
        <taxon>Pseudomonadati</taxon>
        <taxon>Pseudomonadota</taxon>
        <taxon>Gammaproteobacteria</taxon>
        <taxon>Alteromonadales</taxon>
        <taxon>Shewanellaceae</taxon>
        <taxon>Shewanella</taxon>
    </lineage>
</organism>
<gene>
    <name evidence="6" type="ORF">AWJ07_15965</name>
</gene>
<proteinExistence type="inferred from homology"/>
<evidence type="ECO:0000313" key="7">
    <source>
        <dbReference type="Proteomes" id="UP000055702"/>
    </source>
</evidence>
<evidence type="ECO:0000313" key="6">
    <source>
        <dbReference type="EMBL" id="KVX02157.1"/>
    </source>
</evidence>
<dbReference type="CDD" id="cd01745">
    <property type="entry name" value="GATase1_2"/>
    <property type="match status" value="1"/>
</dbReference>
<reference evidence="6 7" key="1">
    <citation type="submission" date="2016-01" db="EMBL/GenBank/DDBJ databases">
        <title>Draft genome of the antarctic isolate Shewanella frigidimarina Ag06-30.</title>
        <authorList>
            <person name="Parmeciano Di Noto G."/>
            <person name="Vazquez S."/>
            <person name="Mac Cormack W."/>
            <person name="Iriarte A."/>
            <person name="Quiroga C."/>
        </authorList>
    </citation>
    <scope>NUCLEOTIDE SEQUENCE [LARGE SCALE GENOMIC DNA]</scope>
    <source>
        <strain evidence="6 7">Ag06-30</strain>
    </source>
</reference>
<accession>A0A106C0S9</accession>
<name>A0A106C0S9_SHEFR</name>
<dbReference type="PANTHER" id="PTHR43235">
    <property type="entry name" value="GLUTAMINE AMIDOTRANSFERASE PB2B2.05-RELATED"/>
    <property type="match status" value="1"/>
</dbReference>